<accession>A0A847CZS0</accession>
<evidence type="ECO:0000256" key="1">
    <source>
        <dbReference type="SAM" id="Phobius"/>
    </source>
</evidence>
<protein>
    <submittedName>
        <fullName evidence="2">Uncharacterized protein</fullName>
    </submittedName>
</protein>
<organism evidence="2 3">
    <name type="scientific">Candidatus Dojkabacteria bacterium</name>
    <dbReference type="NCBI Taxonomy" id="2099670"/>
    <lineage>
        <taxon>Bacteria</taxon>
        <taxon>Candidatus Dojkabacteria</taxon>
    </lineage>
</organism>
<keyword evidence="1" id="KW-1133">Transmembrane helix</keyword>
<feature type="transmembrane region" description="Helical" evidence="1">
    <location>
        <begin position="39"/>
        <end position="60"/>
    </location>
</feature>
<proteinExistence type="predicted"/>
<dbReference type="Proteomes" id="UP000545876">
    <property type="component" value="Unassembled WGS sequence"/>
</dbReference>
<reference evidence="2 3" key="1">
    <citation type="journal article" date="2020" name="Biotechnol. Biofuels">
        <title>New insights from the biogas microbiome by comprehensive genome-resolved metagenomics of nearly 1600 species originating from multiple anaerobic digesters.</title>
        <authorList>
            <person name="Campanaro S."/>
            <person name="Treu L."/>
            <person name="Rodriguez-R L.M."/>
            <person name="Kovalovszki A."/>
            <person name="Ziels R.M."/>
            <person name="Maus I."/>
            <person name="Zhu X."/>
            <person name="Kougias P.G."/>
            <person name="Basile A."/>
            <person name="Luo G."/>
            <person name="Schluter A."/>
            <person name="Konstantinidis K.T."/>
            <person name="Angelidaki I."/>
        </authorList>
    </citation>
    <scope>NUCLEOTIDE SEQUENCE [LARGE SCALE GENOMIC DNA]</scope>
    <source>
        <strain evidence="2">AS06rmzACSIP_65</strain>
    </source>
</reference>
<gene>
    <name evidence="2" type="ORF">GX656_00470</name>
</gene>
<sequence length="135" mass="15704">MKKSDIFLLKAIPYVIGTIILVILIFLDYRFHEMDWMLGVKVFLFWGFTFAPIFELIDSWGPYYGFVGREVVLLRVLTSIECIFFFTLLVLSAANDVSYSGVIAILNGIGFFLISFYFGFLLNDPVQKYIKKYYN</sequence>
<comment type="caution">
    <text evidence="2">The sequence shown here is derived from an EMBL/GenBank/DDBJ whole genome shotgun (WGS) entry which is preliminary data.</text>
</comment>
<dbReference type="EMBL" id="JAAZBX010000001">
    <property type="protein sequence ID" value="NLD25102.1"/>
    <property type="molecule type" value="Genomic_DNA"/>
</dbReference>
<keyword evidence="1" id="KW-0472">Membrane</keyword>
<evidence type="ECO:0000313" key="3">
    <source>
        <dbReference type="Proteomes" id="UP000545876"/>
    </source>
</evidence>
<feature type="transmembrane region" description="Helical" evidence="1">
    <location>
        <begin position="7"/>
        <end position="27"/>
    </location>
</feature>
<dbReference type="AlphaFoldDB" id="A0A847CZS0"/>
<keyword evidence="1" id="KW-0812">Transmembrane</keyword>
<evidence type="ECO:0000313" key="2">
    <source>
        <dbReference type="EMBL" id="NLD25102.1"/>
    </source>
</evidence>
<feature type="transmembrane region" description="Helical" evidence="1">
    <location>
        <begin position="72"/>
        <end position="93"/>
    </location>
</feature>
<name>A0A847CZS0_9BACT</name>
<feature type="transmembrane region" description="Helical" evidence="1">
    <location>
        <begin position="99"/>
        <end position="122"/>
    </location>
</feature>